<dbReference type="EMBL" id="KB468113">
    <property type="protein sequence ID" value="PCH41615.1"/>
    <property type="molecule type" value="Genomic_DNA"/>
</dbReference>
<protein>
    <recommendedName>
        <fullName evidence="5">GAR domain-containing protein</fullName>
    </recommendedName>
</protein>
<feature type="region of interest" description="Disordered" evidence="4">
    <location>
        <begin position="1089"/>
        <end position="1122"/>
    </location>
</feature>
<accession>A0A2H3JJ98</accession>
<dbReference type="PROSITE" id="PS51460">
    <property type="entry name" value="GAR"/>
    <property type="match status" value="1"/>
</dbReference>
<sequence>MIEGTISINDAYRPGEIVQASTGPAANGDQEQAKFGDDEQTLESHEVIELQTFIERKEWIEDKIKYLEKLPPVEVFIGLDAVRASAEEVPGLPTRAQLKELLAEHNRIEKETEIFDSGELKKLKSFALAALKRHLTTEDTNLIELTLHTITALDKLLHLLRDRADSLDLLKIRLTWEERRTAAWKDLRQLLSDIKQFLTTRARWSPNAYDAILPEDEPPKEPIMRRRNSVVSITSTMSDSASQLAPCYSRSNRFKLAETLTREAAHFGSRVSNLKHTKIASAGKTLDKLIDRSRNPVPDELLDEQDKLEDKGISELEDVGKFILSVVSQWKKADETYVETLTDKAAAQALLDELEVAELRHPTSRHDMAFQSRANALCKRLKIRGNPAAPGSTFPRPSHPLYPDQAASDEAIVRLLSCELASAADLAQRAQSRAQGHHARYEAVKRVETVCKTASELSGQFEALLERLEKGVGSEDGDGSSIELNSEACLEDRRHAAFLAALPTIMLELQKVDAEATALLPNARVALLHLDRPGVDSQFKLKSIATVEHLVAVQKAAIQKREAVSTNASALVAARQLWTAMGRASSDVEEIRSEVVDATTRQQWRQQVRSHDAPPTPESPTALLPPLAISPASILAKLNDLQARLQQDIHLPLSVLAPATGPALRGHLTQYSTRLDTNLANVRKLASLWEAVQNQACAMECVRDDVHGLQCQMEDLKVRYDRVIQEVLTGDLFGDELLFTEGGLDSDLKRLQVSSQSLLDELPYRVPFIAQTRTSNGPRVGHASKPSLPSNVFGRDLLQESLSLDLPVDPATLDHVVRADSNAYSMMLSGAIEVLEQKAKHLQLAKIAQAVDVAVASVLDNVRRLAKKVASIQNSFATADTVPATELSIHLDNLSQDVERLLQIDALDIARSLSPVRGLLHRLQRMSDGHELGIQDGMVGPRQRALDDVEDQLNTLKESAAGLQQQIARMQQTEREKRVEELRLKEERERIEAEERDRALREQAEAERVERERVEAEERALQEERERVDRERLDAEKERQRLEEATRFLDHETAGSIYGDQEERPSEDDEEVEFDAEQTILAIPKLDVLEPLEESDLEDEDDDDDDIFGLGSPVPQQPQLLQSLPSDLQFRISSLRKRLRSIHINEMALPGTRLDLPLPSDNQRKRMEQEVSAVAVEAMDLPISMPNDVAVDAELRSLRNEIEVSNELMVAVHKLADLSIALKLCDDAFSDLLEHIDSYPVTPWSILLTTHVSDFEATPEDQMAARLDFTRSAIEDMSSRFAAVNNDSRAIAEHERIMQTWSELEAMGRDSMDDTKSRPASVLSSGRSSRASTTSQRSAAVMKKAKSYAKLSAGSSQDGRYLTPLQANGRRPAAARSQSRSSSRASMVSANRSVSGPSVTPTASSRLYAPTFASRQRTVSVSSAATPTKASVKQYLQDQETPRACRPRASVGQMSRSHTPLPPRTASPAMSETSSRSISRAGMSHSSTRSSWSRAPRQSFSSALGSPPLTDNEPMRKERKPYVANPKNKLDVALGDVINNLAVDISVEPVTDTWQDQSGKYWIGDQDPKLCFCRILRSQTVMVRVGGGWTELSRFIKEHFADAFRILPESPPGRLGSREEKWISSASLSQAATSMSPPLPPSETPEPKSPFIPSFSLTAPSGASPKSIHSSTPGSPRLTAMQFLRQKGRESPAAMRPETPMKSIRSMHAARQPAWRP</sequence>
<evidence type="ECO:0000313" key="7">
    <source>
        <dbReference type="Proteomes" id="UP000218811"/>
    </source>
</evidence>
<feature type="compositionally biased region" description="Polar residues" evidence="4">
    <location>
        <begin position="1396"/>
        <end position="1405"/>
    </location>
</feature>
<feature type="compositionally biased region" description="Low complexity" evidence="4">
    <location>
        <begin position="1318"/>
        <end position="1340"/>
    </location>
</feature>
<keyword evidence="2" id="KW-0963">Cytoplasm</keyword>
<feature type="compositionally biased region" description="Low complexity" evidence="4">
    <location>
        <begin position="1484"/>
        <end position="1493"/>
    </location>
</feature>
<dbReference type="InterPro" id="IPR003108">
    <property type="entry name" value="GAR_dom"/>
</dbReference>
<feature type="compositionally biased region" description="Polar residues" evidence="4">
    <location>
        <begin position="1468"/>
        <end position="1478"/>
    </location>
</feature>
<feature type="compositionally biased region" description="Basic and acidic residues" evidence="4">
    <location>
        <begin position="1043"/>
        <end position="1053"/>
    </location>
</feature>
<feature type="region of interest" description="Disordered" evidence="4">
    <location>
        <begin position="1608"/>
        <end position="1717"/>
    </location>
</feature>
<feature type="compositionally biased region" description="Polar residues" evidence="4">
    <location>
        <begin position="1413"/>
        <end position="1439"/>
    </location>
</feature>
<feature type="compositionally biased region" description="Acidic residues" evidence="4">
    <location>
        <begin position="1065"/>
        <end position="1074"/>
    </location>
</feature>
<feature type="region of interest" description="Disordered" evidence="4">
    <location>
        <begin position="1043"/>
        <end position="1074"/>
    </location>
</feature>
<dbReference type="PANTHER" id="PTHR23159:SF31">
    <property type="entry name" value="CENTROSOME-ASSOCIATED PROTEIN CEP250 ISOFORM X1"/>
    <property type="match status" value="1"/>
</dbReference>
<feature type="domain" description="GAR" evidence="5">
    <location>
        <begin position="1525"/>
        <end position="1603"/>
    </location>
</feature>
<comment type="subcellular location">
    <subcellularLocation>
        <location evidence="1">Cytoplasm</location>
        <location evidence="1">Cytoskeleton</location>
    </subcellularLocation>
</comment>
<feature type="region of interest" description="Disordered" evidence="4">
    <location>
        <begin position="20"/>
        <end position="39"/>
    </location>
</feature>
<dbReference type="InterPro" id="IPR036534">
    <property type="entry name" value="GAR_dom_sf"/>
</dbReference>
<dbReference type="Proteomes" id="UP000218811">
    <property type="component" value="Unassembled WGS sequence"/>
</dbReference>
<feature type="compositionally biased region" description="Acidic residues" evidence="4">
    <location>
        <begin position="1090"/>
        <end position="1107"/>
    </location>
</feature>
<dbReference type="OrthoDB" id="10017054at2759"/>
<dbReference type="STRING" id="742152.A0A2H3JJ98"/>
<keyword evidence="3" id="KW-0206">Cytoskeleton</keyword>
<dbReference type="Pfam" id="PF02187">
    <property type="entry name" value="GAS2"/>
    <property type="match status" value="1"/>
</dbReference>
<dbReference type="SMART" id="SM00243">
    <property type="entry name" value="GAS2"/>
    <property type="match status" value="1"/>
</dbReference>
<evidence type="ECO:0000256" key="4">
    <source>
        <dbReference type="SAM" id="MobiDB-lite"/>
    </source>
</evidence>
<name>A0A2H3JJ98_WOLCO</name>
<feature type="region of interest" description="Disordered" evidence="4">
    <location>
        <begin position="993"/>
        <end position="1027"/>
    </location>
</feature>
<feature type="region of interest" description="Disordered" evidence="4">
    <location>
        <begin position="602"/>
        <end position="621"/>
    </location>
</feature>
<dbReference type="PANTHER" id="PTHR23159">
    <property type="entry name" value="CENTROSOMAL PROTEIN 2"/>
    <property type="match status" value="1"/>
</dbReference>
<evidence type="ECO:0000256" key="1">
    <source>
        <dbReference type="ARBA" id="ARBA00004245"/>
    </source>
</evidence>
<feature type="compositionally biased region" description="Low complexity" evidence="4">
    <location>
        <begin position="1370"/>
        <end position="1395"/>
    </location>
</feature>
<gene>
    <name evidence="6" type="ORF">WOLCODRAFT_71007</name>
</gene>
<evidence type="ECO:0000259" key="5">
    <source>
        <dbReference type="PROSITE" id="PS51460"/>
    </source>
</evidence>
<evidence type="ECO:0000256" key="2">
    <source>
        <dbReference type="ARBA" id="ARBA00022490"/>
    </source>
</evidence>
<dbReference type="OMA" id="CGFMTGQ"/>
<proteinExistence type="predicted"/>
<dbReference type="GO" id="GO:0008017">
    <property type="term" value="F:microtubule binding"/>
    <property type="evidence" value="ECO:0007669"/>
    <property type="project" value="InterPro"/>
</dbReference>
<feature type="compositionally biased region" description="Pro residues" evidence="4">
    <location>
        <begin position="1637"/>
        <end position="1650"/>
    </location>
</feature>
<feature type="region of interest" description="Disordered" evidence="4">
    <location>
        <begin position="1308"/>
        <end position="1518"/>
    </location>
</feature>
<dbReference type="Gene3D" id="3.30.920.20">
    <property type="entry name" value="Gas2-like domain"/>
    <property type="match status" value="1"/>
</dbReference>
<evidence type="ECO:0000313" key="6">
    <source>
        <dbReference type="EMBL" id="PCH41615.1"/>
    </source>
</evidence>
<feature type="compositionally biased region" description="Low complexity" evidence="4">
    <location>
        <begin position="1110"/>
        <end position="1122"/>
    </location>
</feature>
<keyword evidence="7" id="KW-1185">Reference proteome</keyword>
<dbReference type="GO" id="GO:0005856">
    <property type="term" value="C:cytoskeleton"/>
    <property type="evidence" value="ECO:0007669"/>
    <property type="project" value="UniProtKB-SubCell"/>
</dbReference>
<organism evidence="6 7">
    <name type="scientific">Wolfiporia cocos (strain MD-104)</name>
    <name type="common">Brown rot fungus</name>
    <dbReference type="NCBI Taxonomy" id="742152"/>
    <lineage>
        <taxon>Eukaryota</taxon>
        <taxon>Fungi</taxon>
        <taxon>Dikarya</taxon>
        <taxon>Basidiomycota</taxon>
        <taxon>Agaricomycotina</taxon>
        <taxon>Agaricomycetes</taxon>
        <taxon>Polyporales</taxon>
        <taxon>Phaeolaceae</taxon>
        <taxon>Wolfiporia</taxon>
    </lineage>
</organism>
<evidence type="ECO:0000256" key="3">
    <source>
        <dbReference type="ARBA" id="ARBA00023212"/>
    </source>
</evidence>
<dbReference type="SUPFAM" id="SSF143575">
    <property type="entry name" value="GAS2 domain-like"/>
    <property type="match status" value="1"/>
</dbReference>
<reference evidence="6 7" key="1">
    <citation type="journal article" date="2012" name="Science">
        <title>The Paleozoic origin of enzymatic lignin decomposition reconstructed from 31 fungal genomes.</title>
        <authorList>
            <person name="Floudas D."/>
            <person name="Binder M."/>
            <person name="Riley R."/>
            <person name="Barry K."/>
            <person name="Blanchette R.A."/>
            <person name="Henrissat B."/>
            <person name="Martinez A.T."/>
            <person name="Otillar R."/>
            <person name="Spatafora J.W."/>
            <person name="Yadav J.S."/>
            <person name="Aerts A."/>
            <person name="Benoit I."/>
            <person name="Boyd A."/>
            <person name="Carlson A."/>
            <person name="Copeland A."/>
            <person name="Coutinho P.M."/>
            <person name="de Vries R.P."/>
            <person name="Ferreira P."/>
            <person name="Findley K."/>
            <person name="Foster B."/>
            <person name="Gaskell J."/>
            <person name="Glotzer D."/>
            <person name="Gorecki P."/>
            <person name="Heitman J."/>
            <person name="Hesse C."/>
            <person name="Hori C."/>
            <person name="Igarashi K."/>
            <person name="Jurgens J.A."/>
            <person name="Kallen N."/>
            <person name="Kersten P."/>
            <person name="Kohler A."/>
            <person name="Kuees U."/>
            <person name="Kumar T.K.A."/>
            <person name="Kuo A."/>
            <person name="LaButti K."/>
            <person name="Larrondo L.F."/>
            <person name="Lindquist E."/>
            <person name="Ling A."/>
            <person name="Lombard V."/>
            <person name="Lucas S."/>
            <person name="Lundell T."/>
            <person name="Martin R."/>
            <person name="McLaughlin D.J."/>
            <person name="Morgenstern I."/>
            <person name="Morin E."/>
            <person name="Murat C."/>
            <person name="Nagy L.G."/>
            <person name="Nolan M."/>
            <person name="Ohm R.A."/>
            <person name="Patyshakuliyeva A."/>
            <person name="Rokas A."/>
            <person name="Ruiz-Duenas F.J."/>
            <person name="Sabat G."/>
            <person name="Salamov A."/>
            <person name="Samejima M."/>
            <person name="Schmutz J."/>
            <person name="Slot J.C."/>
            <person name="St John F."/>
            <person name="Stenlid J."/>
            <person name="Sun H."/>
            <person name="Sun S."/>
            <person name="Syed K."/>
            <person name="Tsang A."/>
            <person name="Wiebenga A."/>
            <person name="Young D."/>
            <person name="Pisabarro A."/>
            <person name="Eastwood D.C."/>
            <person name="Martin F."/>
            <person name="Cullen D."/>
            <person name="Grigoriev I.V."/>
            <person name="Hibbett D.S."/>
        </authorList>
    </citation>
    <scope>NUCLEOTIDE SEQUENCE [LARGE SCALE GENOMIC DNA]</scope>
    <source>
        <strain evidence="6 7">MD-104</strain>
    </source>
</reference>
<feature type="compositionally biased region" description="Basic and acidic residues" evidence="4">
    <location>
        <begin position="1308"/>
        <end position="1317"/>
    </location>
</feature>